<gene>
    <name evidence="1" type="ORF">MILVUS5_LOCUS38662</name>
</gene>
<reference evidence="1" key="1">
    <citation type="submission" date="2023-10" db="EMBL/GenBank/DDBJ databases">
        <authorList>
            <person name="Rodriguez Cubillos JULIANA M."/>
            <person name="De Vega J."/>
        </authorList>
    </citation>
    <scope>NUCLEOTIDE SEQUENCE</scope>
</reference>
<protein>
    <submittedName>
        <fullName evidence="1">Uncharacterized protein</fullName>
    </submittedName>
</protein>
<organism evidence="1 2">
    <name type="scientific">Trifolium pratense</name>
    <name type="common">Red clover</name>
    <dbReference type="NCBI Taxonomy" id="57577"/>
    <lineage>
        <taxon>Eukaryota</taxon>
        <taxon>Viridiplantae</taxon>
        <taxon>Streptophyta</taxon>
        <taxon>Embryophyta</taxon>
        <taxon>Tracheophyta</taxon>
        <taxon>Spermatophyta</taxon>
        <taxon>Magnoliopsida</taxon>
        <taxon>eudicotyledons</taxon>
        <taxon>Gunneridae</taxon>
        <taxon>Pentapetalae</taxon>
        <taxon>rosids</taxon>
        <taxon>fabids</taxon>
        <taxon>Fabales</taxon>
        <taxon>Fabaceae</taxon>
        <taxon>Papilionoideae</taxon>
        <taxon>50 kb inversion clade</taxon>
        <taxon>NPAAA clade</taxon>
        <taxon>Hologalegina</taxon>
        <taxon>IRL clade</taxon>
        <taxon>Trifolieae</taxon>
        <taxon>Trifolium</taxon>
    </lineage>
</organism>
<evidence type="ECO:0000313" key="1">
    <source>
        <dbReference type="EMBL" id="CAJ2675705.1"/>
    </source>
</evidence>
<proteinExistence type="predicted"/>
<evidence type="ECO:0000313" key="2">
    <source>
        <dbReference type="Proteomes" id="UP001177021"/>
    </source>
</evidence>
<dbReference type="Proteomes" id="UP001177021">
    <property type="component" value="Unassembled WGS sequence"/>
</dbReference>
<dbReference type="EMBL" id="CASHSV030000716">
    <property type="protein sequence ID" value="CAJ2675705.1"/>
    <property type="molecule type" value="Genomic_DNA"/>
</dbReference>
<keyword evidence="2" id="KW-1185">Reference proteome</keyword>
<sequence>MSLGIDLENEILAWLPPKSLMRFRCVQKSWNLLFETPNFYKKWRMNMSDCRSDHVIFYEKQPYVTLLSSDNLIHIRSLYYQAIEIKSYGSCNGVFCLSALFRFNSSWFDQLIMWNPVTREVHRIPPTPCLNSGSPLYGFGADDPNSTDFKIVRLHTGYDGTAEVYSLSTKSWITTQNPPPFIIMTRRRLNTKFNTLVKRVYHWITNNPKDDNYNGANILCFNFQNNQFGQLRGPTFSYEDYYFLWDDVAEIKGSLAYVAYVLQRNSPERVSLKIWVLDQSGWNKEYNINLVSHFHLCGLWKNGTQFFGGYLEGSLTSRDRQGNTICRFDQIPVGFTKYWVHEYMPSIAPLGTRQYIYD</sequence>
<name>A0ACB0M1Y6_TRIPR</name>
<comment type="caution">
    <text evidence="1">The sequence shown here is derived from an EMBL/GenBank/DDBJ whole genome shotgun (WGS) entry which is preliminary data.</text>
</comment>
<accession>A0ACB0M1Y6</accession>